<reference evidence="2 3" key="1">
    <citation type="submission" date="2007-03" db="EMBL/GenBank/DDBJ databases">
        <authorList>
            <person name="Stal L."/>
            <person name="Ferriera S."/>
            <person name="Johnson J."/>
            <person name="Kravitz S."/>
            <person name="Beeson K."/>
            <person name="Sutton G."/>
            <person name="Rogers Y.-H."/>
            <person name="Friedman R."/>
            <person name="Frazier M."/>
            <person name="Venter J.C."/>
        </authorList>
    </citation>
    <scope>NUCLEOTIDE SEQUENCE [LARGE SCALE GENOMIC DNA]</scope>
    <source>
        <strain evidence="2 3">CCY0110</strain>
    </source>
</reference>
<dbReference type="AlphaFoldDB" id="A3IQ15"/>
<name>A3IQ15_9CHRO</name>
<organism evidence="2 3">
    <name type="scientific">Crocosphaera chwakensis CCY0110</name>
    <dbReference type="NCBI Taxonomy" id="391612"/>
    <lineage>
        <taxon>Bacteria</taxon>
        <taxon>Bacillati</taxon>
        <taxon>Cyanobacteriota</taxon>
        <taxon>Cyanophyceae</taxon>
        <taxon>Oscillatoriophycideae</taxon>
        <taxon>Chroococcales</taxon>
        <taxon>Aphanothecaceae</taxon>
        <taxon>Crocosphaera</taxon>
        <taxon>Crocosphaera chwakensis</taxon>
    </lineage>
</organism>
<keyword evidence="3" id="KW-1185">Reference proteome</keyword>
<dbReference type="Proteomes" id="UP000003781">
    <property type="component" value="Unassembled WGS sequence"/>
</dbReference>
<keyword evidence="2" id="KW-0687">Ribonucleoprotein</keyword>
<evidence type="ECO:0000313" key="3">
    <source>
        <dbReference type="Proteomes" id="UP000003781"/>
    </source>
</evidence>
<dbReference type="GO" id="GO:0005840">
    <property type="term" value="C:ribosome"/>
    <property type="evidence" value="ECO:0007669"/>
    <property type="project" value="UniProtKB-KW"/>
</dbReference>
<keyword evidence="2" id="KW-0689">Ribosomal protein</keyword>
<sequence length="26" mass="2495">MIGGKLGLGLNSMGAGSVGAGRKAYE</sequence>
<accession>A3IQ15</accession>
<evidence type="ECO:0000256" key="1">
    <source>
        <dbReference type="SAM" id="MobiDB-lite"/>
    </source>
</evidence>
<dbReference type="EMBL" id="AAXW01000014">
    <property type="protein sequence ID" value="EAZ91355.1"/>
    <property type="molecule type" value="Genomic_DNA"/>
</dbReference>
<protein>
    <submittedName>
        <fullName evidence="2">50S ribosomal protein L5</fullName>
    </submittedName>
</protein>
<evidence type="ECO:0000313" key="2">
    <source>
        <dbReference type="EMBL" id="EAZ91355.1"/>
    </source>
</evidence>
<proteinExistence type="predicted"/>
<comment type="caution">
    <text evidence="2">The sequence shown here is derived from an EMBL/GenBank/DDBJ whole genome shotgun (WGS) entry which is preliminary data.</text>
</comment>
<gene>
    <name evidence="2" type="primary">rplE</name>
    <name evidence="2" type="ORF">CY0110_05277</name>
</gene>
<feature type="region of interest" description="Disordered" evidence="1">
    <location>
        <begin position="1"/>
        <end position="26"/>
    </location>
</feature>